<proteinExistence type="predicted"/>
<feature type="transmembrane region" description="Helical" evidence="1">
    <location>
        <begin position="20"/>
        <end position="36"/>
    </location>
</feature>
<name>A0AAI9TE02_PENTH</name>
<keyword evidence="3" id="KW-1185">Reference proteome</keyword>
<keyword evidence="1" id="KW-1133">Transmembrane helix</keyword>
<evidence type="ECO:0000313" key="3">
    <source>
        <dbReference type="Proteomes" id="UP001227192"/>
    </source>
</evidence>
<dbReference type="AlphaFoldDB" id="A0AAI9TE02"/>
<keyword evidence="1" id="KW-0472">Membrane</keyword>
<dbReference type="Proteomes" id="UP001227192">
    <property type="component" value="Unassembled WGS sequence"/>
</dbReference>
<protein>
    <submittedName>
        <fullName evidence="2">Uncharacterized protein</fullName>
    </submittedName>
</protein>
<sequence>MSKHINISALQVLDLKDQRVLGIIFLVLLFSVYLLSPNNVPLVSQIPNRNEKRPPLLELLKEGYRTSRFNVFKLRCSHGEQWVLPAKFLDELKSLPEHKYHKISLTKSLSDQFLGDSTYVGTHMFKPHFSDYL</sequence>
<dbReference type="EMBL" id="LACB01000272">
    <property type="protein sequence ID" value="KAJ9485327.1"/>
    <property type="molecule type" value="Genomic_DNA"/>
</dbReference>
<gene>
    <name evidence="2" type="ORF">VN97_g8032</name>
</gene>
<reference evidence="2" key="1">
    <citation type="submission" date="2015-06" db="EMBL/GenBank/DDBJ databases">
        <authorList>
            <person name="Nguyen H."/>
        </authorList>
    </citation>
    <scope>NUCLEOTIDE SEQUENCE</scope>
    <source>
        <strain evidence="2">DAOM 180753</strain>
    </source>
</reference>
<organism evidence="2 3">
    <name type="scientific">Penicillium thymicola</name>
    <dbReference type="NCBI Taxonomy" id="293382"/>
    <lineage>
        <taxon>Eukaryota</taxon>
        <taxon>Fungi</taxon>
        <taxon>Dikarya</taxon>
        <taxon>Ascomycota</taxon>
        <taxon>Pezizomycotina</taxon>
        <taxon>Eurotiomycetes</taxon>
        <taxon>Eurotiomycetidae</taxon>
        <taxon>Eurotiales</taxon>
        <taxon>Aspergillaceae</taxon>
        <taxon>Penicillium</taxon>
    </lineage>
</organism>
<accession>A0AAI9TE02</accession>
<reference evidence="2" key="2">
    <citation type="journal article" date="2016" name="Fungal Biol.">
        <title>Ochratoxin A production by Penicillium thymicola.</title>
        <authorList>
            <person name="Nguyen H.D.T."/>
            <person name="McMullin D.R."/>
            <person name="Ponomareva E."/>
            <person name="Riley R."/>
            <person name="Pomraning K.R."/>
            <person name="Baker S.E."/>
            <person name="Seifert K.A."/>
        </authorList>
    </citation>
    <scope>NUCLEOTIDE SEQUENCE</scope>
    <source>
        <strain evidence="2">DAOM 180753</strain>
    </source>
</reference>
<keyword evidence="1" id="KW-0812">Transmembrane</keyword>
<evidence type="ECO:0000256" key="1">
    <source>
        <dbReference type="SAM" id="Phobius"/>
    </source>
</evidence>
<comment type="caution">
    <text evidence="2">The sequence shown here is derived from an EMBL/GenBank/DDBJ whole genome shotgun (WGS) entry which is preliminary data.</text>
</comment>
<evidence type="ECO:0000313" key="2">
    <source>
        <dbReference type="EMBL" id="KAJ9485327.1"/>
    </source>
</evidence>